<evidence type="ECO:0000313" key="13">
    <source>
        <dbReference type="EMBL" id="QUH30723.1"/>
    </source>
</evidence>
<dbReference type="InterPro" id="IPR009057">
    <property type="entry name" value="Homeodomain-like_sf"/>
</dbReference>
<dbReference type="Pfam" id="PF12833">
    <property type="entry name" value="HTH_18"/>
    <property type="match status" value="1"/>
</dbReference>
<accession>A0A8J8MD71</accession>
<sequence length="531" mass="61428">MLKMIIADDEILVREGLKNILPWEAYNIEVVGVAKNGIETLTLCEELKPDILFTDIRMPHLTGIEVAQKLKMQNYKTRIIIVSGIEDFSYAQQAIELNTEGYILKPIKKNKLIEIVEKVVSSINDEKEHAVKFKQLKKQLYDNIPAIKDRFLCNIIFRKYSNEKIIYDKCKFLNIPFVGSKPFVACKMVIDEITGSFSKNSEENYELILMSILNICNELLASYDYGICFNINENEFIIIFNYDRIESISDICEELLTALNKYIEIKVSIGIGEKVDSILLLYNSYKSAETCLEYKFYSGINTVINSKDLTYKADTLEYVKLHIIEEKLLNGIKLGNLTTVNDVLCQIFNHIESSSFTPEEYTKSIFTELIFITTRSLYEIQENLSDIVEEPIKLCNDINKLNTYDDLKNYILGLFDKITAYFNNKLNQKNRYVVNEINDIIKHQYTKNITVKLISEQVGLTPNYISQIFKKETGITITKKITEIRIEAAKELLKDSNFKVFEVAEMVGFDNPYYFSTVFKKITGIHPSKFR</sequence>
<dbReference type="GO" id="GO:0005737">
    <property type="term" value="C:cytoplasm"/>
    <property type="evidence" value="ECO:0007669"/>
    <property type="project" value="UniProtKB-SubCell"/>
</dbReference>
<dbReference type="Proteomes" id="UP000677305">
    <property type="component" value="Chromosome"/>
</dbReference>
<dbReference type="GO" id="GO:0043565">
    <property type="term" value="F:sequence-specific DNA binding"/>
    <property type="evidence" value="ECO:0007669"/>
    <property type="project" value="InterPro"/>
</dbReference>
<evidence type="ECO:0000256" key="6">
    <source>
        <dbReference type="ARBA" id="ARBA00023015"/>
    </source>
</evidence>
<reference evidence="13 14" key="1">
    <citation type="submission" date="2020-07" db="EMBL/GenBank/DDBJ databases">
        <title>Vallitalea guaymasensis genome.</title>
        <authorList>
            <person name="Postec A."/>
        </authorList>
    </citation>
    <scope>NUCLEOTIDE SEQUENCE [LARGE SCALE GENOMIC DNA]</scope>
    <source>
        <strain evidence="13 14">Ra1766G1</strain>
    </source>
</reference>
<dbReference type="InterPro" id="IPR011006">
    <property type="entry name" value="CheY-like_superfamily"/>
</dbReference>
<dbReference type="SUPFAM" id="SSF46689">
    <property type="entry name" value="Homeodomain-like"/>
    <property type="match status" value="1"/>
</dbReference>
<comment type="function">
    <text evidence="9">May play the central regulatory role in sporulation. It may be an element of the effector pathway responsible for the activation of sporulation genes in response to nutritional stress. Spo0A may act in concert with spo0H (a sigma factor) to control the expression of some genes that are critical to the sporulation process.</text>
</comment>
<dbReference type="KEGG" id="vgu:HYG85_18080"/>
<keyword evidence="14" id="KW-1185">Reference proteome</keyword>
<dbReference type="PANTHER" id="PTHR42713:SF3">
    <property type="entry name" value="TRANSCRIPTIONAL REGULATORY PROTEIN HPTR"/>
    <property type="match status" value="1"/>
</dbReference>
<evidence type="ECO:0000256" key="5">
    <source>
        <dbReference type="ARBA" id="ARBA00023012"/>
    </source>
</evidence>
<evidence type="ECO:0000256" key="10">
    <source>
        <dbReference type="PROSITE-ProRule" id="PRU00169"/>
    </source>
</evidence>
<evidence type="ECO:0000256" key="2">
    <source>
        <dbReference type="ARBA" id="ARBA00018672"/>
    </source>
</evidence>
<dbReference type="SMART" id="SM00448">
    <property type="entry name" value="REC"/>
    <property type="match status" value="1"/>
</dbReference>
<dbReference type="AlphaFoldDB" id="A0A8J8MD71"/>
<dbReference type="PRINTS" id="PR00032">
    <property type="entry name" value="HTHARAC"/>
</dbReference>
<dbReference type="Gene3D" id="1.10.10.60">
    <property type="entry name" value="Homeodomain-like"/>
    <property type="match status" value="2"/>
</dbReference>
<gene>
    <name evidence="13" type="ORF">HYG85_18080</name>
</gene>
<keyword evidence="6" id="KW-0805">Transcription regulation</keyword>
<feature type="domain" description="HTH araC/xylS-type" evidence="11">
    <location>
        <begin position="435"/>
        <end position="531"/>
    </location>
</feature>
<evidence type="ECO:0000256" key="1">
    <source>
        <dbReference type="ARBA" id="ARBA00004496"/>
    </source>
</evidence>
<keyword evidence="5" id="KW-0902">Two-component regulatory system</keyword>
<dbReference type="PROSITE" id="PS50110">
    <property type="entry name" value="RESPONSE_REGULATORY"/>
    <property type="match status" value="1"/>
</dbReference>
<comment type="subcellular location">
    <subcellularLocation>
        <location evidence="1">Cytoplasm</location>
    </subcellularLocation>
</comment>
<dbReference type="EMBL" id="CP058561">
    <property type="protein sequence ID" value="QUH30723.1"/>
    <property type="molecule type" value="Genomic_DNA"/>
</dbReference>
<evidence type="ECO:0000259" key="12">
    <source>
        <dbReference type="PROSITE" id="PS50110"/>
    </source>
</evidence>
<keyword evidence="8" id="KW-0804">Transcription</keyword>
<evidence type="ECO:0000256" key="3">
    <source>
        <dbReference type="ARBA" id="ARBA00022490"/>
    </source>
</evidence>
<dbReference type="RefSeq" id="WP_212690857.1">
    <property type="nucleotide sequence ID" value="NZ_CP058561.1"/>
</dbReference>
<dbReference type="GO" id="GO:0003700">
    <property type="term" value="F:DNA-binding transcription factor activity"/>
    <property type="evidence" value="ECO:0007669"/>
    <property type="project" value="InterPro"/>
</dbReference>
<organism evidence="13 14">
    <name type="scientific">Vallitalea guaymasensis</name>
    <dbReference type="NCBI Taxonomy" id="1185412"/>
    <lineage>
        <taxon>Bacteria</taxon>
        <taxon>Bacillati</taxon>
        <taxon>Bacillota</taxon>
        <taxon>Clostridia</taxon>
        <taxon>Lachnospirales</taxon>
        <taxon>Vallitaleaceae</taxon>
        <taxon>Vallitalea</taxon>
    </lineage>
</organism>
<dbReference type="InterPro" id="IPR020449">
    <property type="entry name" value="Tscrpt_reg_AraC-type_HTH"/>
</dbReference>
<dbReference type="InterPro" id="IPR018060">
    <property type="entry name" value="HTH_AraC"/>
</dbReference>
<keyword evidence="3" id="KW-0963">Cytoplasm</keyword>
<evidence type="ECO:0000256" key="9">
    <source>
        <dbReference type="ARBA" id="ARBA00024867"/>
    </source>
</evidence>
<evidence type="ECO:0000256" key="4">
    <source>
        <dbReference type="ARBA" id="ARBA00022553"/>
    </source>
</evidence>
<evidence type="ECO:0000259" key="11">
    <source>
        <dbReference type="PROSITE" id="PS01124"/>
    </source>
</evidence>
<protein>
    <recommendedName>
        <fullName evidence="2">Stage 0 sporulation protein A homolog</fullName>
    </recommendedName>
</protein>
<evidence type="ECO:0000313" key="14">
    <source>
        <dbReference type="Proteomes" id="UP000677305"/>
    </source>
</evidence>
<dbReference type="Gene3D" id="3.40.50.2300">
    <property type="match status" value="1"/>
</dbReference>
<name>A0A8J8MD71_9FIRM</name>
<dbReference type="SMART" id="SM00342">
    <property type="entry name" value="HTH_ARAC"/>
    <property type="match status" value="1"/>
</dbReference>
<keyword evidence="7" id="KW-0238">DNA-binding</keyword>
<dbReference type="InterPro" id="IPR001789">
    <property type="entry name" value="Sig_transdc_resp-reg_receiver"/>
</dbReference>
<dbReference type="PANTHER" id="PTHR42713">
    <property type="entry name" value="HISTIDINE KINASE-RELATED"/>
    <property type="match status" value="1"/>
</dbReference>
<dbReference type="CDD" id="cd17536">
    <property type="entry name" value="REC_YesN-like"/>
    <property type="match status" value="1"/>
</dbReference>
<proteinExistence type="predicted"/>
<feature type="domain" description="Response regulatory" evidence="12">
    <location>
        <begin position="3"/>
        <end position="120"/>
    </location>
</feature>
<keyword evidence="4 10" id="KW-0597">Phosphoprotein</keyword>
<evidence type="ECO:0000256" key="8">
    <source>
        <dbReference type="ARBA" id="ARBA00023163"/>
    </source>
</evidence>
<dbReference type="Pfam" id="PF00072">
    <property type="entry name" value="Response_reg"/>
    <property type="match status" value="1"/>
</dbReference>
<dbReference type="Pfam" id="PF17853">
    <property type="entry name" value="GGDEF_2"/>
    <property type="match status" value="1"/>
</dbReference>
<dbReference type="InterPro" id="IPR051552">
    <property type="entry name" value="HptR"/>
</dbReference>
<dbReference type="SUPFAM" id="SSF52172">
    <property type="entry name" value="CheY-like"/>
    <property type="match status" value="1"/>
</dbReference>
<feature type="modified residue" description="4-aspartylphosphate" evidence="10">
    <location>
        <position position="55"/>
    </location>
</feature>
<evidence type="ECO:0000256" key="7">
    <source>
        <dbReference type="ARBA" id="ARBA00023125"/>
    </source>
</evidence>
<dbReference type="PROSITE" id="PS01124">
    <property type="entry name" value="HTH_ARAC_FAMILY_2"/>
    <property type="match status" value="1"/>
</dbReference>
<dbReference type="InterPro" id="IPR041522">
    <property type="entry name" value="CdaR_GGDEF"/>
</dbReference>
<dbReference type="GO" id="GO:0000160">
    <property type="term" value="P:phosphorelay signal transduction system"/>
    <property type="evidence" value="ECO:0007669"/>
    <property type="project" value="UniProtKB-KW"/>
</dbReference>